<proteinExistence type="predicted"/>
<keyword evidence="1" id="KW-0732">Signal</keyword>
<protein>
    <submittedName>
        <fullName evidence="4">DUF3857 domain-containing protein</fullName>
    </submittedName>
</protein>
<feature type="chain" id="PRO_5047300309" evidence="1">
    <location>
        <begin position="19"/>
        <end position="630"/>
    </location>
</feature>
<sequence>MKYTLGLMALLFFSHANAQTNWDVANIHEALKKDATIVIRNEEQFLDIKGINAAKYDYKITATIFSKAGDDFAAMEEVYDKFSTIYNIKAVLYDATGKKIKEYKSSDIKDQSLISGFSIFEDNRLKSLKFVSNSYPYTIEYSFSQDFKGLLYFPQWRDLKDFGVSVEKSSYCIQKDKNYQMKYLSSTGLKVDSTSIGGKIRYKWESSQVPALAKEPMAIGIDNLSSWVKASPNLFEYDGSTGNFDNWNNFGQWIYKLNEGGNQLPEAFKIKIRDLTQAARTPEEKMRILYQYLQQNTRYVSVQLGIGGFRPVLAEKVATVNYGDCKGLSNFMKAMLNEAGINSHLVMIGNGKPSLNPQYSSIGQANHMILAVPIGKDTTFLECTSPYYPMGFIGYGNSNRNVLLVTEAGGKLVKTPAYNASQNYQVSKTKIKFNNENDIDVLINTSYGNSQFEDNLRKTVLEPSEQKKRALENSNIPIETFGYYKCDQKDKTKPELVEELSFKSKPLLSKGGDKYFLLLNQMNRREAVPIKIADRKTFFSVPYAYEDKDEIVFELPQGYQIDFIPKDILIESDFGIYTATFEKKDGLLIYSRTQKMNDKIYPPEKYSEYVDFYKKIVQADKQKAVITKTL</sequence>
<dbReference type="InterPro" id="IPR002931">
    <property type="entry name" value="Transglutaminase-like"/>
</dbReference>
<name>A0ABV0BSP5_9SPHI</name>
<dbReference type="RefSeq" id="WP_183912400.1">
    <property type="nucleotide sequence ID" value="NZ_JBDJLH010000002.1"/>
</dbReference>
<gene>
    <name evidence="4" type="ORF">ABE541_11090</name>
</gene>
<reference evidence="4 5" key="1">
    <citation type="submission" date="2024-04" db="EMBL/GenBank/DDBJ databases">
        <title>WGS of bacteria from Torrens River.</title>
        <authorList>
            <person name="Wyrsch E.R."/>
            <person name="Drigo B."/>
        </authorList>
    </citation>
    <scope>NUCLEOTIDE SEQUENCE [LARGE SCALE GENOMIC DNA]</scope>
    <source>
        <strain evidence="4 5">TWI391</strain>
    </source>
</reference>
<dbReference type="SUPFAM" id="SSF54001">
    <property type="entry name" value="Cysteine proteinases"/>
    <property type="match status" value="1"/>
</dbReference>
<keyword evidence="5" id="KW-1185">Reference proteome</keyword>
<dbReference type="Gene3D" id="3.10.620.30">
    <property type="match status" value="1"/>
</dbReference>
<comment type="caution">
    <text evidence="4">The sequence shown here is derived from an EMBL/GenBank/DDBJ whole genome shotgun (WGS) entry which is preliminary data.</text>
</comment>
<accession>A0ABV0BSP5</accession>
<evidence type="ECO:0000313" key="5">
    <source>
        <dbReference type="Proteomes" id="UP001409291"/>
    </source>
</evidence>
<dbReference type="Gene3D" id="2.60.120.1130">
    <property type="match status" value="1"/>
</dbReference>
<evidence type="ECO:0000259" key="3">
    <source>
        <dbReference type="Pfam" id="PF12969"/>
    </source>
</evidence>
<dbReference type="Gene3D" id="2.60.40.3140">
    <property type="match status" value="1"/>
</dbReference>
<dbReference type="InterPro" id="IPR038765">
    <property type="entry name" value="Papain-like_cys_pep_sf"/>
</dbReference>
<dbReference type="Pfam" id="PF12969">
    <property type="entry name" value="DUF3857"/>
    <property type="match status" value="1"/>
</dbReference>
<dbReference type="EMBL" id="JBDJNQ010000004">
    <property type="protein sequence ID" value="MEN5377810.1"/>
    <property type="molecule type" value="Genomic_DNA"/>
</dbReference>
<evidence type="ECO:0000313" key="4">
    <source>
        <dbReference type="EMBL" id="MEN5377810.1"/>
    </source>
</evidence>
<dbReference type="Pfam" id="PF01841">
    <property type="entry name" value="Transglut_core"/>
    <property type="match status" value="1"/>
</dbReference>
<organism evidence="4 5">
    <name type="scientific">Sphingobacterium kitahiroshimense</name>
    <dbReference type="NCBI Taxonomy" id="470446"/>
    <lineage>
        <taxon>Bacteria</taxon>
        <taxon>Pseudomonadati</taxon>
        <taxon>Bacteroidota</taxon>
        <taxon>Sphingobacteriia</taxon>
        <taxon>Sphingobacteriales</taxon>
        <taxon>Sphingobacteriaceae</taxon>
        <taxon>Sphingobacterium</taxon>
    </lineage>
</organism>
<evidence type="ECO:0000259" key="2">
    <source>
        <dbReference type="Pfam" id="PF01841"/>
    </source>
</evidence>
<dbReference type="InterPro" id="IPR024618">
    <property type="entry name" value="DUF3857"/>
</dbReference>
<feature type="signal peptide" evidence="1">
    <location>
        <begin position="1"/>
        <end position="18"/>
    </location>
</feature>
<evidence type="ECO:0000256" key="1">
    <source>
        <dbReference type="SAM" id="SignalP"/>
    </source>
</evidence>
<feature type="domain" description="DUF3857" evidence="3">
    <location>
        <begin position="56"/>
        <end position="211"/>
    </location>
</feature>
<dbReference type="Proteomes" id="UP001409291">
    <property type="component" value="Unassembled WGS sequence"/>
</dbReference>
<feature type="domain" description="Transglutaminase-like" evidence="2">
    <location>
        <begin position="273"/>
        <end position="347"/>
    </location>
</feature>